<keyword evidence="3" id="KW-1185">Reference proteome</keyword>
<dbReference type="EMBL" id="KZ293680">
    <property type="protein sequence ID" value="PBK87103.1"/>
    <property type="molecule type" value="Genomic_DNA"/>
</dbReference>
<reference evidence="3" key="1">
    <citation type="journal article" date="2017" name="Nat. Ecol. Evol.">
        <title>Genome expansion and lineage-specific genetic innovations in the forest pathogenic fungi Armillaria.</title>
        <authorList>
            <person name="Sipos G."/>
            <person name="Prasanna A.N."/>
            <person name="Walter M.C."/>
            <person name="O'Connor E."/>
            <person name="Balint B."/>
            <person name="Krizsan K."/>
            <person name="Kiss B."/>
            <person name="Hess J."/>
            <person name="Varga T."/>
            <person name="Slot J."/>
            <person name="Riley R."/>
            <person name="Boka B."/>
            <person name="Rigling D."/>
            <person name="Barry K."/>
            <person name="Lee J."/>
            <person name="Mihaltcheva S."/>
            <person name="LaButti K."/>
            <person name="Lipzen A."/>
            <person name="Waldron R."/>
            <person name="Moloney N.M."/>
            <person name="Sperisen C."/>
            <person name="Kredics L."/>
            <person name="Vagvoelgyi C."/>
            <person name="Patrignani A."/>
            <person name="Fitzpatrick D."/>
            <person name="Nagy I."/>
            <person name="Doyle S."/>
            <person name="Anderson J.B."/>
            <person name="Grigoriev I.V."/>
            <person name="Gueldener U."/>
            <person name="Muensterkoetter M."/>
            <person name="Nagy L.G."/>
        </authorList>
    </citation>
    <scope>NUCLEOTIDE SEQUENCE [LARGE SCALE GENOMIC DNA]</scope>
    <source>
        <strain evidence="3">Ar21-2</strain>
    </source>
</reference>
<accession>A0A2H3DFT0</accession>
<evidence type="ECO:0000256" key="1">
    <source>
        <dbReference type="SAM" id="MobiDB-lite"/>
    </source>
</evidence>
<gene>
    <name evidence="2" type="ORF">ARMGADRAFT_1034996</name>
</gene>
<proteinExistence type="predicted"/>
<sequence length="346" mass="38193">MAEGFSTDDWVAFLTGTMGVKPVHPNTLTLPRSDTNSNSYEDDSDLDDDRKPWYTKWHQENPLPKDSPAYKWKECKIFLHVEQKNFWGMLEPGFLHIIKYNIVLVNSKVLNAVCTLDNGQGYCLPPGNDQRPNPRGFPMTVHELTEMVHEVQVLAWSDLSMVPSTNGASTLPTICTLEDEALPLGLAWKHRTMSAYAWLFTGIVAWPHWYSLRVDEINNLCNEPNIVIAPSSNDMIDSAYPYGVTFIDYEDVEMNPSMSSTLVEPSLAPANEIVCQEGTAADATIIAAGFSGTGLDLTSAAPTTIGTDIRNNVLSATDIAPDHEALPIILLDDDDEDMSTINGTPT</sequence>
<dbReference type="Proteomes" id="UP000217790">
    <property type="component" value="Unassembled WGS sequence"/>
</dbReference>
<protein>
    <submittedName>
        <fullName evidence="2">Uncharacterized protein</fullName>
    </submittedName>
</protein>
<evidence type="ECO:0000313" key="3">
    <source>
        <dbReference type="Proteomes" id="UP000217790"/>
    </source>
</evidence>
<feature type="compositionally biased region" description="Polar residues" evidence="1">
    <location>
        <begin position="26"/>
        <end position="39"/>
    </location>
</feature>
<dbReference type="AlphaFoldDB" id="A0A2H3DFT0"/>
<dbReference type="InParanoid" id="A0A2H3DFT0"/>
<organism evidence="2 3">
    <name type="scientific">Armillaria gallica</name>
    <name type="common">Bulbous honey fungus</name>
    <name type="synonym">Armillaria bulbosa</name>
    <dbReference type="NCBI Taxonomy" id="47427"/>
    <lineage>
        <taxon>Eukaryota</taxon>
        <taxon>Fungi</taxon>
        <taxon>Dikarya</taxon>
        <taxon>Basidiomycota</taxon>
        <taxon>Agaricomycotina</taxon>
        <taxon>Agaricomycetes</taxon>
        <taxon>Agaricomycetidae</taxon>
        <taxon>Agaricales</taxon>
        <taxon>Marasmiineae</taxon>
        <taxon>Physalacriaceae</taxon>
        <taxon>Armillaria</taxon>
    </lineage>
</organism>
<feature type="region of interest" description="Disordered" evidence="1">
    <location>
        <begin position="25"/>
        <end position="47"/>
    </location>
</feature>
<dbReference type="OrthoDB" id="2988687at2759"/>
<evidence type="ECO:0000313" key="2">
    <source>
        <dbReference type="EMBL" id="PBK87103.1"/>
    </source>
</evidence>
<name>A0A2H3DFT0_ARMGA</name>